<feature type="domain" description="BHLH" evidence="3">
    <location>
        <begin position="39"/>
        <end position="93"/>
    </location>
</feature>
<evidence type="ECO:0000256" key="2">
    <source>
        <dbReference type="SAM" id="MobiDB-lite"/>
    </source>
</evidence>
<organism evidence="4 5">
    <name type="scientific">Colletotrichum orchidophilum</name>
    <dbReference type="NCBI Taxonomy" id="1209926"/>
    <lineage>
        <taxon>Eukaryota</taxon>
        <taxon>Fungi</taxon>
        <taxon>Dikarya</taxon>
        <taxon>Ascomycota</taxon>
        <taxon>Pezizomycotina</taxon>
        <taxon>Sordariomycetes</taxon>
        <taxon>Hypocreomycetidae</taxon>
        <taxon>Glomerellales</taxon>
        <taxon>Glomerellaceae</taxon>
        <taxon>Colletotrichum</taxon>
    </lineage>
</organism>
<reference evidence="4 5" key="1">
    <citation type="submission" date="2016-09" db="EMBL/GenBank/DDBJ databases">
        <authorList>
            <person name="Capua I."/>
            <person name="De Benedictis P."/>
            <person name="Joannis T."/>
            <person name="Lombin L.H."/>
            <person name="Cattoli G."/>
        </authorList>
    </citation>
    <scope>NUCLEOTIDE SEQUENCE [LARGE SCALE GENOMIC DNA]</scope>
    <source>
        <strain evidence="4 5">IMI 309357</strain>
    </source>
</reference>
<evidence type="ECO:0000313" key="4">
    <source>
        <dbReference type="EMBL" id="OHE99297.1"/>
    </source>
</evidence>
<feature type="region of interest" description="Disordered" evidence="2">
    <location>
        <begin position="1"/>
        <end position="27"/>
    </location>
</feature>
<dbReference type="OrthoDB" id="8964853at2759"/>
<evidence type="ECO:0000259" key="3">
    <source>
        <dbReference type="PROSITE" id="PS50888"/>
    </source>
</evidence>
<comment type="caution">
    <text evidence="4">The sequence shown here is derived from an EMBL/GenBank/DDBJ whole genome shotgun (WGS) entry which is preliminary data.</text>
</comment>
<gene>
    <name evidence="4" type="ORF">CORC01_05338</name>
</gene>
<dbReference type="InterPro" id="IPR011598">
    <property type="entry name" value="bHLH_dom"/>
</dbReference>
<dbReference type="STRING" id="1209926.A0A1G4BD57"/>
<name>A0A1G4BD57_9PEZI</name>
<sequence>MNMTALGTVFPGPTTPAPLPENIPGKKSTKKRIRNFSADDRAAHRIFERGRREAFKERLTELAGQLPVLADTDPERLSKHVVVNQSIARHKLLESRCIDALRAIESLLRERDELLAEVNSWRRTAGANPQLPKSLSNVAGLIQTEREMQRRAVDAHNVHNRRDSGQAGGPRDDLHQAATGTITHATEASHLTQLLLADPTQEVNPLSDLDDLLRDTSWSQATQTPMPAFPAETSLARTGDIKSMRPTIPQAIDPLPESSSDANSSYKIFGDADSTQETLLLSMDSIQFPIPDDESFALQDIPLSPGYLPRTVLDQAAPLQQSQQWVSWNG</sequence>
<dbReference type="GeneID" id="34558491"/>
<dbReference type="EMBL" id="MJBS01000037">
    <property type="protein sequence ID" value="OHE99297.1"/>
    <property type="molecule type" value="Genomic_DNA"/>
</dbReference>
<accession>A0A1G4BD57</accession>
<feature type="coiled-coil region" evidence="1">
    <location>
        <begin position="97"/>
        <end position="124"/>
    </location>
</feature>
<keyword evidence="5" id="KW-1185">Reference proteome</keyword>
<dbReference type="InterPro" id="IPR036638">
    <property type="entry name" value="HLH_DNA-bd_sf"/>
</dbReference>
<dbReference type="AlphaFoldDB" id="A0A1G4BD57"/>
<keyword evidence="1" id="KW-0175">Coiled coil</keyword>
<evidence type="ECO:0000313" key="5">
    <source>
        <dbReference type="Proteomes" id="UP000176998"/>
    </source>
</evidence>
<dbReference type="PROSITE" id="PS50888">
    <property type="entry name" value="BHLH"/>
    <property type="match status" value="1"/>
</dbReference>
<protein>
    <recommendedName>
        <fullName evidence="3">BHLH domain-containing protein</fullName>
    </recommendedName>
</protein>
<dbReference type="Proteomes" id="UP000176998">
    <property type="component" value="Unassembled WGS sequence"/>
</dbReference>
<dbReference type="Gene3D" id="4.10.280.10">
    <property type="entry name" value="Helix-loop-helix DNA-binding domain"/>
    <property type="match status" value="1"/>
</dbReference>
<dbReference type="SUPFAM" id="SSF47459">
    <property type="entry name" value="HLH, helix-loop-helix DNA-binding domain"/>
    <property type="match status" value="1"/>
</dbReference>
<proteinExistence type="predicted"/>
<dbReference type="GO" id="GO:0046983">
    <property type="term" value="F:protein dimerization activity"/>
    <property type="evidence" value="ECO:0007669"/>
    <property type="project" value="InterPro"/>
</dbReference>
<dbReference type="RefSeq" id="XP_022476446.1">
    <property type="nucleotide sequence ID" value="XM_022616981.1"/>
</dbReference>
<evidence type="ECO:0000256" key="1">
    <source>
        <dbReference type="SAM" id="Coils"/>
    </source>
</evidence>